<name>A0A0F9R2W5_9ZZZZ</name>
<dbReference type="PANTHER" id="PTHR12729:SF1">
    <property type="entry name" value="TRNAHIS GUANYLYLTRANSFERASE CATALYTIC DOMAIN-CONTAINING PROTEIN"/>
    <property type="match status" value="1"/>
</dbReference>
<dbReference type="GO" id="GO:0008193">
    <property type="term" value="F:tRNA guanylyltransferase activity"/>
    <property type="evidence" value="ECO:0007669"/>
    <property type="project" value="InterPro"/>
</dbReference>
<evidence type="ECO:0000313" key="2">
    <source>
        <dbReference type="EMBL" id="KKN50935.1"/>
    </source>
</evidence>
<dbReference type="PANTHER" id="PTHR12729">
    <property type="entry name" value="TRNA(HIS) GUANYLYLTRANSFERASE-RELATED"/>
    <property type="match status" value="1"/>
</dbReference>
<dbReference type="EMBL" id="LAZR01001089">
    <property type="protein sequence ID" value="KKN50935.1"/>
    <property type="molecule type" value="Genomic_DNA"/>
</dbReference>
<sequence>MPVIIRLDGRSFHTLTRRCEKPFDATLADCMVNSALYLCSEVQGVKCAYIQSDEISLLLTDFDTLTTMAWFDYNIQKVVSISASLTSVKFSKLWKRSACFDSRAFNIPKEETANYFVWRQKDWIRNSVAMLAQAHFSHTQLHQKRQPDMHEMLHGKGINWAELEPRWKNGQFIEKDDGVWTIKPAPIFTQNRVVIERYLESTQQGVD</sequence>
<dbReference type="AlphaFoldDB" id="A0A0F9R2W5"/>
<organism evidence="2">
    <name type="scientific">marine sediment metagenome</name>
    <dbReference type="NCBI Taxonomy" id="412755"/>
    <lineage>
        <taxon>unclassified sequences</taxon>
        <taxon>metagenomes</taxon>
        <taxon>ecological metagenomes</taxon>
    </lineage>
</organism>
<comment type="caution">
    <text evidence="2">The sequence shown here is derived from an EMBL/GenBank/DDBJ whole genome shotgun (WGS) entry which is preliminary data.</text>
</comment>
<accession>A0A0F9R2W5</accession>
<protein>
    <recommendedName>
        <fullName evidence="1">tRNAHis guanylyltransferase catalytic domain-containing protein</fullName>
    </recommendedName>
</protein>
<dbReference type="GO" id="GO:0006400">
    <property type="term" value="P:tRNA modification"/>
    <property type="evidence" value="ECO:0007669"/>
    <property type="project" value="InterPro"/>
</dbReference>
<dbReference type="Pfam" id="PF04446">
    <property type="entry name" value="Thg1"/>
    <property type="match status" value="1"/>
</dbReference>
<reference evidence="2" key="1">
    <citation type="journal article" date="2015" name="Nature">
        <title>Complex archaea that bridge the gap between prokaryotes and eukaryotes.</title>
        <authorList>
            <person name="Spang A."/>
            <person name="Saw J.H."/>
            <person name="Jorgensen S.L."/>
            <person name="Zaremba-Niedzwiedzka K."/>
            <person name="Martijn J."/>
            <person name="Lind A.E."/>
            <person name="van Eijk R."/>
            <person name="Schleper C."/>
            <person name="Guy L."/>
            <person name="Ettema T.J."/>
        </authorList>
    </citation>
    <scope>NUCLEOTIDE SEQUENCE</scope>
</reference>
<proteinExistence type="predicted"/>
<dbReference type="Gene3D" id="3.30.70.3000">
    <property type="match status" value="1"/>
</dbReference>
<evidence type="ECO:0000259" key="1">
    <source>
        <dbReference type="Pfam" id="PF04446"/>
    </source>
</evidence>
<dbReference type="InterPro" id="IPR024956">
    <property type="entry name" value="tRNAHis_GuaTrfase_cat"/>
</dbReference>
<dbReference type="InterPro" id="IPR007537">
    <property type="entry name" value="tRNAHis_GuaTrfase_Thg1"/>
</dbReference>
<dbReference type="InterPro" id="IPR038469">
    <property type="entry name" value="tRNAHis_GuaTrfase_Thg1_sf"/>
</dbReference>
<gene>
    <name evidence="2" type="ORF">LCGC14_0628000</name>
</gene>
<dbReference type="GO" id="GO:0000287">
    <property type="term" value="F:magnesium ion binding"/>
    <property type="evidence" value="ECO:0007669"/>
    <property type="project" value="InterPro"/>
</dbReference>
<feature type="domain" description="tRNAHis guanylyltransferase catalytic" evidence="1">
    <location>
        <begin position="2"/>
        <end position="108"/>
    </location>
</feature>